<keyword evidence="4" id="KW-1185">Reference proteome</keyword>
<reference evidence="3 4" key="1">
    <citation type="submission" date="2020-07" db="EMBL/GenBank/DDBJ databases">
        <authorList>
            <person name="Feng X."/>
        </authorList>
    </citation>
    <scope>NUCLEOTIDE SEQUENCE [LARGE SCALE GENOMIC DNA]</scope>
    <source>
        <strain evidence="3 4">JCM31066</strain>
    </source>
</reference>
<gene>
    <name evidence="3" type="ORF">H5P28_02795</name>
</gene>
<evidence type="ECO:0000256" key="1">
    <source>
        <dbReference type="SAM" id="MobiDB-lite"/>
    </source>
</evidence>
<evidence type="ECO:0000313" key="3">
    <source>
        <dbReference type="EMBL" id="MBC2593180.1"/>
    </source>
</evidence>
<evidence type="ECO:0000256" key="2">
    <source>
        <dbReference type="SAM" id="SignalP"/>
    </source>
</evidence>
<feature type="chain" id="PRO_5032971453" evidence="2">
    <location>
        <begin position="24"/>
        <end position="211"/>
    </location>
</feature>
<organism evidence="3 4">
    <name type="scientific">Ruficoccus amylovorans</name>
    <dbReference type="NCBI Taxonomy" id="1804625"/>
    <lineage>
        <taxon>Bacteria</taxon>
        <taxon>Pseudomonadati</taxon>
        <taxon>Verrucomicrobiota</taxon>
        <taxon>Opitutia</taxon>
        <taxon>Puniceicoccales</taxon>
        <taxon>Cerasicoccaceae</taxon>
        <taxon>Ruficoccus</taxon>
    </lineage>
</organism>
<dbReference type="Proteomes" id="UP000546464">
    <property type="component" value="Unassembled WGS sequence"/>
</dbReference>
<sequence length="211" mass="23747">MSNLKRSLLLLITAGLLAGTAHARIGESRSSLENRLFKDRKGVKVPARDQSNWITHKSVPYRALYEFFPDGIEEAVYYKIAEDGQATTADVNENQFPDGWMLHVVYKNGQSVFEAYRRNGAGITRYEEEAILVVNQGGSHWQRVNAKEAKPSVFGYNLERADGQVRAQLRGNYLLVYRVEFDEVVKAGKDEADAETDAEKKDEAPKSVEGF</sequence>
<name>A0A842HA53_9BACT</name>
<proteinExistence type="predicted"/>
<keyword evidence="2" id="KW-0732">Signal</keyword>
<evidence type="ECO:0000313" key="4">
    <source>
        <dbReference type="Proteomes" id="UP000546464"/>
    </source>
</evidence>
<feature type="region of interest" description="Disordered" evidence="1">
    <location>
        <begin position="189"/>
        <end position="211"/>
    </location>
</feature>
<protein>
    <submittedName>
        <fullName evidence="3">Uncharacterized protein</fullName>
    </submittedName>
</protein>
<dbReference type="EMBL" id="JACHVB010000012">
    <property type="protein sequence ID" value="MBC2593180.1"/>
    <property type="molecule type" value="Genomic_DNA"/>
</dbReference>
<feature type="signal peptide" evidence="2">
    <location>
        <begin position="1"/>
        <end position="23"/>
    </location>
</feature>
<comment type="caution">
    <text evidence="3">The sequence shown here is derived from an EMBL/GenBank/DDBJ whole genome shotgun (WGS) entry which is preliminary data.</text>
</comment>
<accession>A0A842HA53</accession>
<dbReference type="RefSeq" id="WP_185674172.1">
    <property type="nucleotide sequence ID" value="NZ_JACHVB010000012.1"/>
</dbReference>
<dbReference type="AlphaFoldDB" id="A0A842HA53"/>